<dbReference type="AlphaFoldDB" id="A0A0B6ZND1"/>
<organism evidence="2">
    <name type="scientific">Arion vulgaris</name>
    <dbReference type="NCBI Taxonomy" id="1028688"/>
    <lineage>
        <taxon>Eukaryota</taxon>
        <taxon>Metazoa</taxon>
        <taxon>Spiralia</taxon>
        <taxon>Lophotrochozoa</taxon>
        <taxon>Mollusca</taxon>
        <taxon>Gastropoda</taxon>
        <taxon>Heterobranchia</taxon>
        <taxon>Euthyneura</taxon>
        <taxon>Panpulmonata</taxon>
        <taxon>Eupulmonata</taxon>
        <taxon>Stylommatophora</taxon>
        <taxon>Helicina</taxon>
        <taxon>Arionoidea</taxon>
        <taxon>Arionidae</taxon>
        <taxon>Arion</taxon>
    </lineage>
</organism>
<sequence>MDIYFNIYVLKQKWQQKIPIAVDYTVAKPLSVTRYIFYEIKQSSKLLSEQRNILHIKQKVQTKPKTDQARHNQKHDNRMNQV</sequence>
<evidence type="ECO:0000256" key="1">
    <source>
        <dbReference type="SAM" id="MobiDB-lite"/>
    </source>
</evidence>
<proteinExistence type="predicted"/>
<evidence type="ECO:0000313" key="2">
    <source>
        <dbReference type="EMBL" id="CEK70038.1"/>
    </source>
</evidence>
<protein>
    <submittedName>
        <fullName evidence="2">Uncharacterized protein</fullName>
    </submittedName>
</protein>
<feature type="compositionally biased region" description="Basic and acidic residues" evidence="1">
    <location>
        <begin position="64"/>
        <end position="82"/>
    </location>
</feature>
<name>A0A0B6ZND1_9EUPU</name>
<accession>A0A0B6ZND1</accession>
<dbReference type="EMBL" id="HACG01023173">
    <property type="protein sequence ID" value="CEK70038.1"/>
    <property type="molecule type" value="Transcribed_RNA"/>
</dbReference>
<reference evidence="2" key="1">
    <citation type="submission" date="2014-12" db="EMBL/GenBank/DDBJ databases">
        <title>Insight into the proteome of Arion vulgaris.</title>
        <authorList>
            <person name="Aradska J."/>
            <person name="Bulat T."/>
            <person name="Smidak R."/>
            <person name="Sarate P."/>
            <person name="Gangsoo J."/>
            <person name="Sialana F."/>
            <person name="Bilban M."/>
            <person name="Lubec G."/>
        </authorList>
    </citation>
    <scope>NUCLEOTIDE SEQUENCE</scope>
    <source>
        <tissue evidence="2">Skin</tissue>
    </source>
</reference>
<gene>
    <name evidence="2" type="primary">ORF72568</name>
</gene>
<feature type="region of interest" description="Disordered" evidence="1">
    <location>
        <begin position="57"/>
        <end position="82"/>
    </location>
</feature>